<comment type="caution">
    <text evidence="1">The sequence shown here is derived from an EMBL/GenBank/DDBJ whole genome shotgun (WGS) entry which is preliminary data.</text>
</comment>
<name>A0ABD2MSF0_9CUCU</name>
<reference evidence="1 2" key="1">
    <citation type="journal article" date="2021" name="BMC Biol.">
        <title>Horizontally acquired antibacterial genes associated with adaptive radiation of ladybird beetles.</title>
        <authorList>
            <person name="Li H.S."/>
            <person name="Tang X.F."/>
            <person name="Huang Y.H."/>
            <person name="Xu Z.Y."/>
            <person name="Chen M.L."/>
            <person name="Du X.Y."/>
            <person name="Qiu B.Y."/>
            <person name="Chen P.T."/>
            <person name="Zhang W."/>
            <person name="Slipinski A."/>
            <person name="Escalona H.E."/>
            <person name="Waterhouse R.M."/>
            <person name="Zwick A."/>
            <person name="Pang H."/>
        </authorList>
    </citation>
    <scope>NUCLEOTIDE SEQUENCE [LARGE SCALE GENOMIC DNA]</scope>
    <source>
        <strain evidence="1">SYSU2018</strain>
    </source>
</reference>
<proteinExistence type="predicted"/>
<accession>A0ABD2MSF0</accession>
<sequence>MEWTDVAKIVVNSWSVEKYFSVKLVSVFVKSCFNLPIEDNELVRNFLSYISETEANLIKSVREDFVDSQDLLGLAANFDSKWKPIKLNFSKLILDIAHKEMIQKPAFII</sequence>
<dbReference type="AlphaFoldDB" id="A0ABD2MSF0"/>
<evidence type="ECO:0000313" key="1">
    <source>
        <dbReference type="EMBL" id="KAL3269305.1"/>
    </source>
</evidence>
<gene>
    <name evidence="1" type="ORF">HHI36_008378</name>
</gene>
<protein>
    <submittedName>
        <fullName evidence="1">Uncharacterized protein</fullName>
    </submittedName>
</protein>
<keyword evidence="2" id="KW-1185">Reference proteome</keyword>
<evidence type="ECO:0000313" key="2">
    <source>
        <dbReference type="Proteomes" id="UP001516400"/>
    </source>
</evidence>
<organism evidence="1 2">
    <name type="scientific">Cryptolaemus montrouzieri</name>
    <dbReference type="NCBI Taxonomy" id="559131"/>
    <lineage>
        <taxon>Eukaryota</taxon>
        <taxon>Metazoa</taxon>
        <taxon>Ecdysozoa</taxon>
        <taxon>Arthropoda</taxon>
        <taxon>Hexapoda</taxon>
        <taxon>Insecta</taxon>
        <taxon>Pterygota</taxon>
        <taxon>Neoptera</taxon>
        <taxon>Endopterygota</taxon>
        <taxon>Coleoptera</taxon>
        <taxon>Polyphaga</taxon>
        <taxon>Cucujiformia</taxon>
        <taxon>Coccinelloidea</taxon>
        <taxon>Coccinellidae</taxon>
        <taxon>Scymninae</taxon>
        <taxon>Scymnini</taxon>
        <taxon>Cryptolaemus</taxon>
    </lineage>
</organism>
<dbReference type="Proteomes" id="UP001516400">
    <property type="component" value="Unassembled WGS sequence"/>
</dbReference>
<dbReference type="EMBL" id="JABFTP020000021">
    <property type="protein sequence ID" value="KAL3269305.1"/>
    <property type="molecule type" value="Genomic_DNA"/>
</dbReference>